<name>A0AAV7K7M1_9METZ</name>
<keyword evidence="6" id="KW-0687">Ribonucleoprotein</keyword>
<reference evidence="10 11" key="1">
    <citation type="journal article" date="2023" name="BMC Biol.">
        <title>The compact genome of the sponge Oopsacas minuta (Hexactinellida) is lacking key metazoan core genes.</title>
        <authorList>
            <person name="Santini S."/>
            <person name="Schenkelaars Q."/>
            <person name="Jourda C."/>
            <person name="Duchesne M."/>
            <person name="Belahbib H."/>
            <person name="Rocher C."/>
            <person name="Selva M."/>
            <person name="Riesgo A."/>
            <person name="Vervoort M."/>
            <person name="Leys S.P."/>
            <person name="Kodjabachian L."/>
            <person name="Le Bivic A."/>
            <person name="Borchiellini C."/>
            <person name="Claverie J.M."/>
            <person name="Renard E."/>
        </authorList>
    </citation>
    <scope>NUCLEOTIDE SEQUENCE [LARGE SCALE GENOMIC DNA]</scope>
    <source>
        <strain evidence="10">SPO-2</strain>
    </source>
</reference>
<dbReference type="GO" id="GO:0005762">
    <property type="term" value="C:mitochondrial large ribosomal subunit"/>
    <property type="evidence" value="ECO:0007669"/>
    <property type="project" value="TreeGrafter"/>
</dbReference>
<keyword evidence="3 10" id="KW-0689">Ribosomal protein</keyword>
<keyword evidence="4" id="KW-0175">Coiled coil</keyword>
<keyword evidence="11" id="KW-1185">Reference proteome</keyword>
<comment type="subcellular location">
    <subcellularLocation>
        <location evidence="1">Mitochondrion</location>
    </subcellularLocation>
</comment>
<dbReference type="PANTHER" id="PTHR11362:SF133">
    <property type="entry name" value="LARGE RIBOSOMAL SUBUNIT PROTEIN ML38"/>
    <property type="match status" value="1"/>
</dbReference>
<evidence type="ECO:0000313" key="10">
    <source>
        <dbReference type="EMBL" id="KAI6657276.1"/>
    </source>
</evidence>
<gene>
    <name evidence="10" type="ORF">LOD99_24</name>
</gene>
<evidence type="ECO:0000256" key="8">
    <source>
        <dbReference type="ARBA" id="ARBA00039444"/>
    </source>
</evidence>
<evidence type="ECO:0000256" key="4">
    <source>
        <dbReference type="ARBA" id="ARBA00023054"/>
    </source>
</evidence>
<dbReference type="PANTHER" id="PTHR11362">
    <property type="entry name" value="PHOSPHATIDYLETHANOLAMINE-BINDING PROTEIN"/>
    <property type="match status" value="1"/>
</dbReference>
<evidence type="ECO:0000256" key="3">
    <source>
        <dbReference type="ARBA" id="ARBA00022980"/>
    </source>
</evidence>
<keyword evidence="2" id="KW-0809">Transit peptide</keyword>
<dbReference type="EMBL" id="JAKMXF010000111">
    <property type="protein sequence ID" value="KAI6657276.1"/>
    <property type="molecule type" value="Genomic_DNA"/>
</dbReference>
<sequence length="311" mass="36034">MGLPPGYTARVLRTISSSKASRHIRAALRRKNEFDPVLERGARYDTTRIPVREVNREWWHNALSGRRAHLRIGIYYEIFQQLLQCSPYTPIGNFTVTYPPIGYKQSNAESADHPAEVEQMPVLLGNTILPKSAAVQPNVDIDWSLFNTEYASVFLTNPDGYLIDTQYEILHWLVTNIPRGKSLVDGQVMKEYMRPLPFYGTGLHRFVFFLIEHNKPITYTHTQASSPSPPISKFEERIFQTSKFLSDNQIVPSECVSFRLFQSMWDTSVSTYLIEELKIAEPYYKFDVPLTRGQIKHNKIREVRSNKFRIK</sequence>
<dbReference type="Pfam" id="PF01161">
    <property type="entry name" value="PBP"/>
    <property type="match status" value="1"/>
</dbReference>
<dbReference type="InterPro" id="IPR036610">
    <property type="entry name" value="PEBP-like_sf"/>
</dbReference>
<evidence type="ECO:0000256" key="5">
    <source>
        <dbReference type="ARBA" id="ARBA00023128"/>
    </source>
</evidence>
<dbReference type="SUPFAM" id="SSF49777">
    <property type="entry name" value="PEBP-like"/>
    <property type="match status" value="1"/>
</dbReference>
<accession>A0AAV7K7M1</accession>
<evidence type="ECO:0000256" key="6">
    <source>
        <dbReference type="ARBA" id="ARBA00023274"/>
    </source>
</evidence>
<comment type="similarity">
    <text evidence="7">Belongs to the phosphatidylethanolamine-binding protein family. Mitochondrion-specific ribosomal protein mL38 subfamily.</text>
</comment>
<dbReference type="InterPro" id="IPR008914">
    <property type="entry name" value="PEBP"/>
</dbReference>
<evidence type="ECO:0000313" key="11">
    <source>
        <dbReference type="Proteomes" id="UP001165289"/>
    </source>
</evidence>
<dbReference type="Proteomes" id="UP001165289">
    <property type="component" value="Unassembled WGS sequence"/>
</dbReference>
<organism evidence="10 11">
    <name type="scientific">Oopsacas minuta</name>
    <dbReference type="NCBI Taxonomy" id="111878"/>
    <lineage>
        <taxon>Eukaryota</taxon>
        <taxon>Metazoa</taxon>
        <taxon>Porifera</taxon>
        <taxon>Hexactinellida</taxon>
        <taxon>Hexasterophora</taxon>
        <taxon>Lyssacinosida</taxon>
        <taxon>Leucopsacidae</taxon>
        <taxon>Oopsacas</taxon>
    </lineage>
</organism>
<dbReference type="InterPro" id="IPR035810">
    <property type="entry name" value="PEBP_euk"/>
</dbReference>
<evidence type="ECO:0000256" key="2">
    <source>
        <dbReference type="ARBA" id="ARBA00022946"/>
    </source>
</evidence>
<dbReference type="CDD" id="cd00866">
    <property type="entry name" value="PEBP_euk"/>
    <property type="match status" value="1"/>
</dbReference>
<dbReference type="AlphaFoldDB" id="A0AAV7K7M1"/>
<comment type="caution">
    <text evidence="10">The sequence shown here is derived from an EMBL/GenBank/DDBJ whole genome shotgun (WGS) entry which is preliminary data.</text>
</comment>
<proteinExistence type="inferred from homology"/>
<dbReference type="Gene3D" id="3.90.280.10">
    <property type="entry name" value="PEBP-like"/>
    <property type="match status" value="1"/>
</dbReference>
<keyword evidence="5" id="KW-0496">Mitochondrion</keyword>
<evidence type="ECO:0000256" key="9">
    <source>
        <dbReference type="ARBA" id="ARBA00041206"/>
    </source>
</evidence>
<evidence type="ECO:0000256" key="1">
    <source>
        <dbReference type="ARBA" id="ARBA00004173"/>
    </source>
</evidence>
<evidence type="ECO:0000256" key="7">
    <source>
        <dbReference type="ARBA" id="ARBA00038016"/>
    </source>
</evidence>
<protein>
    <recommendedName>
        <fullName evidence="8">Large ribosomal subunit protein mL38</fullName>
    </recommendedName>
    <alternativeName>
        <fullName evidence="9">39S ribosomal protein L38, mitochondrial</fullName>
    </alternativeName>
</protein>